<sequence>MIDTTSALLIKYQTPAPPLTAIGPDYFPHLTTAQLMRKAANHELPFPVFKIDNSRKSPYFVHISALAGWIDAQHKEAQKDFTNLHS</sequence>
<organism evidence="1">
    <name type="scientific">Myoviridae sp. ctRci5</name>
    <dbReference type="NCBI Taxonomy" id="2825105"/>
    <lineage>
        <taxon>Viruses</taxon>
        <taxon>Duplodnaviria</taxon>
        <taxon>Heunggongvirae</taxon>
        <taxon>Uroviricota</taxon>
        <taxon>Caudoviricetes</taxon>
    </lineage>
</organism>
<dbReference type="InterPro" id="IPR020518">
    <property type="entry name" value="Tscrpt_reg_PrtN"/>
</dbReference>
<dbReference type="EMBL" id="BK016208">
    <property type="protein sequence ID" value="DAG02271.1"/>
    <property type="molecule type" value="Genomic_DNA"/>
</dbReference>
<dbReference type="Pfam" id="PF11112">
    <property type="entry name" value="PyocinActivator"/>
    <property type="match status" value="1"/>
</dbReference>
<reference evidence="1" key="1">
    <citation type="journal article" date="2021" name="Proc. Natl. Acad. Sci. U.S.A.">
        <title>A Catalog of Tens of Thousands of Viruses from Human Metagenomes Reveals Hidden Associations with Chronic Diseases.</title>
        <authorList>
            <person name="Tisza M.J."/>
            <person name="Buck C.B."/>
        </authorList>
    </citation>
    <scope>NUCLEOTIDE SEQUENCE</scope>
    <source>
        <strain evidence="1">CtRci5</strain>
    </source>
</reference>
<protein>
    <submittedName>
        <fullName evidence="1">Pyocin activator protein PrtN</fullName>
    </submittedName>
</protein>
<name>A0A8S5V6N8_9CAUD</name>
<accession>A0A8S5V6N8</accession>
<evidence type="ECO:0000313" key="1">
    <source>
        <dbReference type="EMBL" id="DAG02271.1"/>
    </source>
</evidence>
<proteinExistence type="predicted"/>
<dbReference type="GO" id="GO:0006355">
    <property type="term" value="P:regulation of DNA-templated transcription"/>
    <property type="evidence" value="ECO:0007669"/>
    <property type="project" value="InterPro"/>
</dbReference>